<keyword evidence="4" id="KW-1185">Reference proteome</keyword>
<comment type="caution">
    <text evidence="3">The sequence shown here is derived from an EMBL/GenBank/DDBJ whole genome shotgun (WGS) entry which is preliminary data.</text>
</comment>
<dbReference type="SUPFAM" id="SSF110849">
    <property type="entry name" value="ParB/Sulfiredoxin"/>
    <property type="match status" value="1"/>
</dbReference>
<dbReference type="InterPro" id="IPR036086">
    <property type="entry name" value="ParB/Sulfiredoxin_sf"/>
</dbReference>
<feature type="domain" description="ParB-like N-terminal" evidence="2">
    <location>
        <begin position="4"/>
        <end position="94"/>
    </location>
</feature>
<dbReference type="EMBL" id="BSOS01000052">
    <property type="protein sequence ID" value="GLR67095.1"/>
    <property type="molecule type" value="Genomic_DNA"/>
</dbReference>
<dbReference type="InterPro" id="IPR050336">
    <property type="entry name" value="Chromosome_partition/occlusion"/>
</dbReference>
<evidence type="ECO:0000259" key="2">
    <source>
        <dbReference type="SMART" id="SM00470"/>
    </source>
</evidence>
<feature type="region of interest" description="Disordered" evidence="1">
    <location>
        <begin position="1"/>
        <end position="23"/>
    </location>
</feature>
<dbReference type="Pfam" id="PF02195">
    <property type="entry name" value="ParB_N"/>
    <property type="match status" value="1"/>
</dbReference>
<dbReference type="Gene3D" id="3.90.1530.30">
    <property type="match status" value="1"/>
</dbReference>
<organism evidence="3 4">
    <name type="scientific">Acidocella aquatica</name>
    <dbReference type="NCBI Taxonomy" id="1922313"/>
    <lineage>
        <taxon>Bacteria</taxon>
        <taxon>Pseudomonadati</taxon>
        <taxon>Pseudomonadota</taxon>
        <taxon>Alphaproteobacteria</taxon>
        <taxon>Acetobacterales</taxon>
        <taxon>Acidocellaceae</taxon>
        <taxon>Acidocella</taxon>
    </lineage>
</organism>
<dbReference type="RefSeq" id="WP_284257809.1">
    <property type="nucleotide sequence ID" value="NZ_BSOS01000052.1"/>
</dbReference>
<gene>
    <name evidence="3" type="primary">parB_2</name>
    <name evidence="3" type="ORF">GCM10010909_17760</name>
</gene>
<name>A0ABQ6A714_9PROT</name>
<dbReference type="SUPFAM" id="SSF109709">
    <property type="entry name" value="KorB DNA-binding domain-like"/>
    <property type="match status" value="1"/>
</dbReference>
<dbReference type="Proteomes" id="UP001156641">
    <property type="component" value="Unassembled WGS sequence"/>
</dbReference>
<dbReference type="PANTHER" id="PTHR33375:SF1">
    <property type="entry name" value="CHROMOSOME-PARTITIONING PROTEIN PARB-RELATED"/>
    <property type="match status" value="1"/>
</dbReference>
<evidence type="ECO:0000256" key="1">
    <source>
        <dbReference type="SAM" id="MobiDB-lite"/>
    </source>
</evidence>
<dbReference type="PANTHER" id="PTHR33375">
    <property type="entry name" value="CHROMOSOME-PARTITIONING PROTEIN PARB-RELATED"/>
    <property type="match status" value="1"/>
</dbReference>
<evidence type="ECO:0000313" key="4">
    <source>
        <dbReference type="Proteomes" id="UP001156641"/>
    </source>
</evidence>
<dbReference type="InterPro" id="IPR003115">
    <property type="entry name" value="ParB_N"/>
</dbReference>
<dbReference type="Gene3D" id="1.10.10.2830">
    <property type="match status" value="1"/>
</dbReference>
<evidence type="ECO:0000313" key="3">
    <source>
        <dbReference type="EMBL" id="GLR67095.1"/>
    </source>
</evidence>
<feature type="region of interest" description="Disordered" evidence="1">
    <location>
        <begin position="538"/>
        <end position="584"/>
    </location>
</feature>
<feature type="compositionally biased region" description="Basic and acidic residues" evidence="1">
    <location>
        <begin position="1"/>
        <end position="12"/>
    </location>
</feature>
<sequence length="584" mass="63449">MELKKVDPRLLKENPLNPRRSPAAPAYEDQLLANIQAVGLIQLPLCKERDGEYFIVAGHRRVQACIRAGLTEIEALFTDSDTRTNAMRSVAENVVRTGLNTVDTWRAIVSLTGADWTEDAIATALNLPTRTIQRLRQCGKMHPAMLEQMALNDEPNARELRLIASASIEDQAEVWKKHKPKRGEHAQWYAIAQALDNRRYYARDAKFDPELAKAHGIVWLEDLFDQGEQDNRYTTQTEEFLGAQYEHMANTLPKKGIILTVDKQGTPQLPHKKAERIYHGAKKSDLTGSYINESTGKIDVITYRMPVEVKPAKPAAGKAATTAGATATAAAVAAPIVEPAPSRAPITQAGMAMIGDMRTDALHESLAHDAIDDLTLIGLLVMAFCGNNVDVKTGTSDEKLRTKGRPAIARAIATGGTLTADPETLRQAARDCLRFGLNLRDSYSAKTGPLALVAATAINADRHLPNMATEAFLSCLSKAEIENVGRQHKILPRNTGKDTRAAILKELAGQHYVHPAANFTVTPEDAKAIDAPRHQEIYGQTGGDSIEAGEGEGDDHAEMLRGVGHTGQDPEPDADDAGQDSVAA</sequence>
<protein>
    <submittedName>
        <fullName evidence="3">Peptide transporter</fullName>
    </submittedName>
</protein>
<accession>A0ABQ6A714</accession>
<dbReference type="SMART" id="SM00470">
    <property type="entry name" value="ParB"/>
    <property type="match status" value="1"/>
</dbReference>
<reference evidence="4" key="1">
    <citation type="journal article" date="2019" name="Int. J. Syst. Evol. Microbiol.">
        <title>The Global Catalogue of Microorganisms (GCM) 10K type strain sequencing project: providing services to taxonomists for standard genome sequencing and annotation.</title>
        <authorList>
            <consortium name="The Broad Institute Genomics Platform"/>
            <consortium name="The Broad Institute Genome Sequencing Center for Infectious Disease"/>
            <person name="Wu L."/>
            <person name="Ma J."/>
        </authorList>
    </citation>
    <scope>NUCLEOTIDE SEQUENCE [LARGE SCALE GENOMIC DNA]</scope>
    <source>
        <strain evidence="4">NBRC 112502</strain>
    </source>
</reference>
<proteinExistence type="predicted"/>